<evidence type="ECO:0000313" key="7">
    <source>
        <dbReference type="Proteomes" id="UP000679749"/>
    </source>
</evidence>
<dbReference type="Gene3D" id="3.40.50.1970">
    <property type="match status" value="1"/>
</dbReference>
<dbReference type="InterPro" id="IPR018211">
    <property type="entry name" value="ADH_Fe_CS"/>
</dbReference>
<evidence type="ECO:0000259" key="4">
    <source>
        <dbReference type="Pfam" id="PF00465"/>
    </source>
</evidence>
<dbReference type="Pfam" id="PF00465">
    <property type="entry name" value="Fe-ADH"/>
    <property type="match status" value="1"/>
</dbReference>
<dbReference type="FunFam" id="3.40.50.1970:FF:000003">
    <property type="entry name" value="Alcohol dehydrogenase, iron-containing"/>
    <property type="match status" value="1"/>
</dbReference>
<gene>
    <name evidence="6" type="ORF">KHA99_01305</name>
</gene>
<organism evidence="6 7">
    <name type="scientific">Neobacillus rhizophilus</name>
    <dbReference type="NCBI Taxonomy" id="2833579"/>
    <lineage>
        <taxon>Bacteria</taxon>
        <taxon>Bacillati</taxon>
        <taxon>Bacillota</taxon>
        <taxon>Bacilli</taxon>
        <taxon>Bacillales</taxon>
        <taxon>Bacillaceae</taxon>
        <taxon>Neobacillus</taxon>
    </lineage>
</organism>
<feature type="domain" description="Fe-containing alcohol dehydrogenase-like C-terminal" evidence="5">
    <location>
        <begin position="204"/>
        <end position="395"/>
    </location>
</feature>
<proteinExistence type="inferred from homology"/>
<evidence type="ECO:0000256" key="2">
    <source>
        <dbReference type="ARBA" id="ARBA00023002"/>
    </source>
</evidence>
<dbReference type="CDD" id="cd08189">
    <property type="entry name" value="Fe-ADH-like"/>
    <property type="match status" value="1"/>
</dbReference>
<comment type="similarity">
    <text evidence="1">Belongs to the iron-containing alcohol dehydrogenase family.</text>
</comment>
<dbReference type="PANTHER" id="PTHR11496:SF102">
    <property type="entry name" value="ALCOHOL DEHYDROGENASE 4"/>
    <property type="match status" value="1"/>
</dbReference>
<dbReference type="PROSITE" id="PS00060">
    <property type="entry name" value="ADH_IRON_2"/>
    <property type="match status" value="1"/>
</dbReference>
<accession>A0A942U0M4</accession>
<name>A0A942U0M4_9BACI</name>
<comment type="caution">
    <text evidence="6">The sequence shown here is derived from an EMBL/GenBank/DDBJ whole genome shotgun (WGS) entry which is preliminary data.</text>
</comment>
<dbReference type="Proteomes" id="UP000679749">
    <property type="component" value="Unassembled WGS sequence"/>
</dbReference>
<keyword evidence="3" id="KW-0520">NAD</keyword>
<keyword evidence="7" id="KW-1185">Reference proteome</keyword>
<dbReference type="Pfam" id="PF25137">
    <property type="entry name" value="ADH_Fe_C"/>
    <property type="match status" value="1"/>
</dbReference>
<evidence type="ECO:0000259" key="5">
    <source>
        <dbReference type="Pfam" id="PF25137"/>
    </source>
</evidence>
<keyword evidence="2" id="KW-0560">Oxidoreductase</keyword>
<dbReference type="InterPro" id="IPR056798">
    <property type="entry name" value="ADH_Fe_C"/>
</dbReference>
<evidence type="ECO:0000256" key="3">
    <source>
        <dbReference type="ARBA" id="ARBA00023027"/>
    </source>
</evidence>
<reference evidence="6" key="1">
    <citation type="submission" date="2021-05" db="EMBL/GenBank/DDBJ databases">
        <title>Novel Bacillus species.</title>
        <authorList>
            <person name="Liu G."/>
        </authorList>
    </citation>
    <scope>NUCLEOTIDE SEQUENCE</scope>
    <source>
        <strain evidence="6">FJAT-49825</strain>
    </source>
</reference>
<feature type="domain" description="Alcohol dehydrogenase iron-type/glycerol dehydrogenase GldA" evidence="4">
    <location>
        <begin position="27"/>
        <end position="193"/>
    </location>
</feature>
<evidence type="ECO:0000313" key="6">
    <source>
        <dbReference type="EMBL" id="MBS4211085.1"/>
    </source>
</evidence>
<dbReference type="GO" id="GO:0004022">
    <property type="term" value="F:alcohol dehydrogenase (NAD+) activity"/>
    <property type="evidence" value="ECO:0007669"/>
    <property type="project" value="UniProtKB-ARBA"/>
</dbReference>
<evidence type="ECO:0000256" key="1">
    <source>
        <dbReference type="ARBA" id="ARBA00007358"/>
    </source>
</evidence>
<dbReference type="PROSITE" id="PS00913">
    <property type="entry name" value="ADH_IRON_1"/>
    <property type="match status" value="1"/>
</dbReference>
<dbReference type="RefSeq" id="WP_213115630.1">
    <property type="nucleotide sequence ID" value="NZ_JAGYPF010000001.1"/>
</dbReference>
<dbReference type="Gene3D" id="1.20.1090.10">
    <property type="entry name" value="Dehydroquinate synthase-like - alpha domain"/>
    <property type="match status" value="1"/>
</dbReference>
<dbReference type="GO" id="GO:0046872">
    <property type="term" value="F:metal ion binding"/>
    <property type="evidence" value="ECO:0007669"/>
    <property type="project" value="InterPro"/>
</dbReference>
<dbReference type="SUPFAM" id="SSF56796">
    <property type="entry name" value="Dehydroquinate synthase-like"/>
    <property type="match status" value="1"/>
</dbReference>
<dbReference type="EMBL" id="JAGYPF010000001">
    <property type="protein sequence ID" value="MBS4211085.1"/>
    <property type="molecule type" value="Genomic_DNA"/>
</dbReference>
<dbReference type="PANTHER" id="PTHR11496">
    <property type="entry name" value="ALCOHOL DEHYDROGENASE"/>
    <property type="match status" value="1"/>
</dbReference>
<dbReference type="InterPro" id="IPR039697">
    <property type="entry name" value="Alcohol_dehydrogenase_Fe"/>
</dbReference>
<dbReference type="AlphaFoldDB" id="A0A942U0M4"/>
<protein>
    <submittedName>
        <fullName evidence="6">Iron-containing alcohol dehydrogenase</fullName>
    </submittedName>
</protein>
<sequence>MYELYCRTYQGGMKVASFILPWREPELLEGENSLSRLPSLIKSMRVESVLIVTDQGIISIGLMDTFLDGLKNGGIQFFIYDKTVPNPTIENIEEAFQMYKENKCQGIVAFGGGSPMDCAKGVGARAARPKKSIPQMKGVLKVLKRIPPLFAIPTTAGTGSEATLAAVVSNSETHEKYAIMDTALIPHYAVLDPLLTVKLPPHITAATGIDALTHAVEAYIGKSNTKKTTQCSIEAVQLIFENLYECYTNGTNIQARTNMQKAAYLAGIAFTRAYVGYVHAIAHTLGGFYQVPHGLANAIILPYVLEYYGESAHKPLSELADLVNITKPTDTVEQKARKFIDAIKELNEKMAIPTKVNGIIEKDIPLMVERALKEANPLYPVPKIFYKNDLLKLYHLIKE</sequence>
<dbReference type="FunFam" id="1.20.1090.10:FF:000001">
    <property type="entry name" value="Aldehyde-alcohol dehydrogenase"/>
    <property type="match status" value="1"/>
</dbReference>
<dbReference type="InterPro" id="IPR001670">
    <property type="entry name" value="ADH_Fe/GldA"/>
</dbReference>